<reference evidence="7 8" key="1">
    <citation type="submission" date="2015-05" db="EMBL/GenBank/DDBJ databases">
        <title>Evolution of Trichinella species and genotypes.</title>
        <authorList>
            <person name="Korhonen P.K."/>
            <person name="Edoardo P."/>
            <person name="Giuseppe L.R."/>
            <person name="Gasser R.B."/>
        </authorList>
    </citation>
    <scope>NUCLEOTIDE SEQUENCE [LARGE SCALE GENOMIC DNA]</scope>
    <source>
        <strain evidence="7">ISS10</strain>
    </source>
</reference>
<organism evidence="7 8">
    <name type="scientific">Trichinella nativa</name>
    <dbReference type="NCBI Taxonomy" id="6335"/>
    <lineage>
        <taxon>Eukaryota</taxon>
        <taxon>Metazoa</taxon>
        <taxon>Ecdysozoa</taxon>
        <taxon>Nematoda</taxon>
        <taxon>Enoplea</taxon>
        <taxon>Dorylaimia</taxon>
        <taxon>Trichinellida</taxon>
        <taxon>Trichinellidae</taxon>
        <taxon>Trichinella</taxon>
    </lineage>
</organism>
<name>A0A0V1LB41_9BILA</name>
<evidence type="ECO:0000256" key="5">
    <source>
        <dbReference type="ARBA" id="ARBA00023242"/>
    </source>
</evidence>
<dbReference type="AlphaFoldDB" id="A0A0V1LB41"/>
<evidence type="ECO:0000256" key="6">
    <source>
        <dbReference type="SAM" id="MobiDB-lite"/>
    </source>
</evidence>
<dbReference type="PROSITE" id="PS00032">
    <property type="entry name" value="ANTENNAPEDIA"/>
    <property type="match status" value="1"/>
</dbReference>
<evidence type="ECO:0000256" key="1">
    <source>
        <dbReference type="ARBA" id="ARBA00004123"/>
    </source>
</evidence>
<dbReference type="GO" id="GO:0003677">
    <property type="term" value="F:DNA binding"/>
    <property type="evidence" value="ECO:0007669"/>
    <property type="project" value="UniProtKB-KW"/>
</dbReference>
<protein>
    <submittedName>
        <fullName evidence="7">Uncharacterized protein</fullName>
    </submittedName>
</protein>
<keyword evidence="8" id="KW-1185">Reference proteome</keyword>
<feature type="compositionally biased region" description="Basic and acidic residues" evidence="6">
    <location>
        <begin position="107"/>
        <end position="120"/>
    </location>
</feature>
<dbReference type="InterPro" id="IPR001827">
    <property type="entry name" value="Homeobox_Antennapedia_CS"/>
</dbReference>
<dbReference type="GO" id="GO:0003700">
    <property type="term" value="F:DNA-binding transcription factor activity"/>
    <property type="evidence" value="ECO:0007669"/>
    <property type="project" value="InterPro"/>
</dbReference>
<keyword evidence="2" id="KW-0217">Developmental protein</keyword>
<feature type="compositionally biased region" description="Basic and acidic residues" evidence="6">
    <location>
        <begin position="187"/>
        <end position="196"/>
    </location>
</feature>
<dbReference type="Proteomes" id="UP000054721">
    <property type="component" value="Unassembled WGS sequence"/>
</dbReference>
<comment type="caution">
    <text evidence="7">The sequence shown here is derived from an EMBL/GenBank/DDBJ whole genome shotgun (WGS) entry which is preliminary data.</text>
</comment>
<evidence type="ECO:0000256" key="2">
    <source>
        <dbReference type="ARBA" id="ARBA00022473"/>
    </source>
</evidence>
<feature type="region of interest" description="Disordered" evidence="6">
    <location>
        <begin position="1"/>
        <end position="120"/>
    </location>
</feature>
<keyword evidence="5" id="KW-0539">Nucleus</keyword>
<dbReference type="EMBL" id="JYDW01000089">
    <property type="protein sequence ID" value="KRZ56691.1"/>
    <property type="molecule type" value="Genomic_DNA"/>
</dbReference>
<comment type="subcellular location">
    <subcellularLocation>
        <location evidence="1">Nucleus</location>
    </subcellularLocation>
</comment>
<feature type="compositionally biased region" description="Low complexity" evidence="6">
    <location>
        <begin position="54"/>
        <end position="105"/>
    </location>
</feature>
<proteinExistence type="predicted"/>
<feature type="region of interest" description="Disordered" evidence="6">
    <location>
        <begin position="160"/>
        <end position="196"/>
    </location>
</feature>
<keyword evidence="4" id="KW-0371">Homeobox</keyword>
<evidence type="ECO:0000313" key="8">
    <source>
        <dbReference type="Proteomes" id="UP000054721"/>
    </source>
</evidence>
<accession>A0A0V1LB41</accession>
<sequence length="196" mass="21772">MYCHSGGENPLGRAKRAPTDTDSRLASKQRQRQQRMDHHRQQQTVVVKVDDYLTSSGNGQSSNNDDSNNNQNDNNTNNTTTTTSGEYYITATTTTTTTTSTTAGTVVDRESPVSESESRTAAIVHRDNIVEDLDKDQQQQHNNNNILTDSTSAQLIFPWMKDSRPGGKLRSQRTYEEASQSPPTIPNDRKLPSGKI</sequence>
<evidence type="ECO:0000313" key="7">
    <source>
        <dbReference type="EMBL" id="KRZ56691.1"/>
    </source>
</evidence>
<gene>
    <name evidence="7" type="ORF">T02_1139</name>
</gene>
<dbReference type="GO" id="GO:0005634">
    <property type="term" value="C:nucleus"/>
    <property type="evidence" value="ECO:0007669"/>
    <property type="project" value="UniProtKB-SubCell"/>
</dbReference>
<keyword evidence="3" id="KW-0238">DNA-binding</keyword>
<evidence type="ECO:0000256" key="3">
    <source>
        <dbReference type="ARBA" id="ARBA00023125"/>
    </source>
</evidence>
<evidence type="ECO:0000256" key="4">
    <source>
        <dbReference type="ARBA" id="ARBA00023155"/>
    </source>
</evidence>
<dbReference type="STRING" id="6335.A0A0V1LB41"/>
<dbReference type="OrthoDB" id="10536903at2759"/>